<dbReference type="HAMAP" id="MF_00791">
    <property type="entry name" value="ApaG"/>
    <property type="match status" value="1"/>
</dbReference>
<dbReference type="PANTHER" id="PTHR14289">
    <property type="entry name" value="F-BOX ONLY PROTEIN 3"/>
    <property type="match status" value="1"/>
</dbReference>
<feature type="domain" description="ApaG" evidence="3">
    <location>
        <begin position="1"/>
        <end position="122"/>
    </location>
</feature>
<keyword evidence="5" id="KW-1185">Reference proteome</keyword>
<dbReference type="GO" id="GO:0070987">
    <property type="term" value="P:error-free translesion synthesis"/>
    <property type="evidence" value="ECO:0007669"/>
    <property type="project" value="TreeGrafter"/>
</dbReference>
<dbReference type="InterPro" id="IPR023065">
    <property type="entry name" value="Uncharacterised_ApaG"/>
</dbReference>
<dbReference type="EMBL" id="CP045871">
    <property type="protein sequence ID" value="QGG81109.1"/>
    <property type="molecule type" value="Genomic_DNA"/>
</dbReference>
<dbReference type="SUPFAM" id="SSF110069">
    <property type="entry name" value="ApaG-like"/>
    <property type="match status" value="1"/>
</dbReference>
<dbReference type="KEGG" id="llp:GH975_11255"/>
<name>A0A5Q2Q8Q4_9GAMM</name>
<dbReference type="OrthoDB" id="9795226at2"/>
<evidence type="ECO:0000256" key="2">
    <source>
        <dbReference type="HAMAP-Rule" id="MF_00791"/>
    </source>
</evidence>
<protein>
    <recommendedName>
        <fullName evidence="1 2">Protein ApaG</fullName>
    </recommendedName>
</protein>
<evidence type="ECO:0000259" key="3">
    <source>
        <dbReference type="PROSITE" id="PS51087"/>
    </source>
</evidence>
<dbReference type="PANTHER" id="PTHR14289:SF16">
    <property type="entry name" value="POLYMERASE DELTA-INTERACTING PROTEIN 2"/>
    <property type="match status" value="1"/>
</dbReference>
<evidence type="ECO:0000256" key="1">
    <source>
        <dbReference type="ARBA" id="ARBA00017693"/>
    </source>
</evidence>
<dbReference type="PROSITE" id="PS51087">
    <property type="entry name" value="APAG"/>
    <property type="match status" value="1"/>
</dbReference>
<reference evidence="4 5" key="1">
    <citation type="submission" date="2019-11" db="EMBL/GenBank/DDBJ databases">
        <authorList>
            <person name="Khan S.A."/>
            <person name="Jeon C.O."/>
            <person name="Chun B.H."/>
        </authorList>
    </citation>
    <scope>NUCLEOTIDE SEQUENCE [LARGE SCALE GENOMIC DNA]</scope>
    <source>
        <strain evidence="4 5">IMCC 1097</strain>
    </source>
</reference>
<dbReference type="Pfam" id="PF04379">
    <property type="entry name" value="DUF525"/>
    <property type="match status" value="1"/>
</dbReference>
<accession>A0A5Q2Q8Q4</accession>
<sequence>MNDLRYQVEVTAKPTYKGQQNGHYAFVYEISIHNAGSFSAQLLNRHWLITDGNGKTEEVKGPGVIGEQPVLVPGDTYTYTSGALLKTEVGSMRGQFEMQADDGHRFMAPIRAFTLAVPGALN</sequence>
<dbReference type="AlphaFoldDB" id="A0A5Q2Q8Q4"/>
<evidence type="ECO:0000313" key="4">
    <source>
        <dbReference type="EMBL" id="QGG81109.1"/>
    </source>
</evidence>
<dbReference type="Gene3D" id="2.60.40.1470">
    <property type="entry name" value="ApaG domain"/>
    <property type="match status" value="1"/>
</dbReference>
<organism evidence="4 5">
    <name type="scientific">Litorivicinus lipolyticus</name>
    <dbReference type="NCBI Taxonomy" id="418701"/>
    <lineage>
        <taxon>Bacteria</taxon>
        <taxon>Pseudomonadati</taxon>
        <taxon>Pseudomonadota</taxon>
        <taxon>Gammaproteobacteria</taxon>
        <taxon>Oceanospirillales</taxon>
        <taxon>Litorivicinaceae</taxon>
        <taxon>Litorivicinus</taxon>
    </lineage>
</organism>
<dbReference type="InterPro" id="IPR007474">
    <property type="entry name" value="ApaG_domain"/>
</dbReference>
<proteinExistence type="inferred from homology"/>
<dbReference type="Proteomes" id="UP000388235">
    <property type="component" value="Chromosome"/>
</dbReference>
<dbReference type="RefSeq" id="WP_153714612.1">
    <property type="nucleotide sequence ID" value="NZ_CP045871.1"/>
</dbReference>
<evidence type="ECO:0000313" key="5">
    <source>
        <dbReference type="Proteomes" id="UP000388235"/>
    </source>
</evidence>
<dbReference type="NCBIfam" id="NF003967">
    <property type="entry name" value="PRK05461.1"/>
    <property type="match status" value="1"/>
</dbReference>
<dbReference type="InterPro" id="IPR036767">
    <property type="entry name" value="ApaG_sf"/>
</dbReference>
<gene>
    <name evidence="2 4" type="primary">apaG</name>
    <name evidence="4" type="ORF">GH975_11255</name>
</gene>